<protein>
    <submittedName>
        <fullName evidence="1">RidA family protein</fullName>
    </submittedName>
</protein>
<dbReference type="PANTHER" id="PTHR47328">
    <property type="match status" value="1"/>
</dbReference>
<dbReference type="CDD" id="cd06150">
    <property type="entry name" value="YjgF_YER057c_UK114_like_2"/>
    <property type="match status" value="1"/>
</dbReference>
<reference evidence="2" key="1">
    <citation type="journal article" date="2019" name="Int. J. Syst. Evol. Microbiol.">
        <title>The Global Catalogue of Microorganisms (GCM) 10K type strain sequencing project: providing services to taxonomists for standard genome sequencing and annotation.</title>
        <authorList>
            <consortium name="The Broad Institute Genomics Platform"/>
            <consortium name="The Broad Institute Genome Sequencing Center for Infectious Disease"/>
            <person name="Wu L."/>
            <person name="Ma J."/>
        </authorList>
    </citation>
    <scope>NUCLEOTIDE SEQUENCE [LARGE SCALE GENOMIC DNA]</scope>
    <source>
        <strain evidence="2">JCM 13378</strain>
    </source>
</reference>
<sequence>MTIQRINPGKRMSDICIHNQTAYWAEVPENLHSDIAIQTADLLSLAETTLAQFGADKSALLSATIYLKDRTLFDGFNLIWDAWLPEGQAPVRACIIAELVNPQMLVEIVFTAAANN</sequence>
<name>A0ABP3HMY3_9ALTE</name>
<accession>A0ABP3HMY3</accession>
<gene>
    <name evidence="1" type="ORF">GCM10009092_43770</name>
</gene>
<dbReference type="InterPro" id="IPR035709">
    <property type="entry name" value="YoaB-like"/>
</dbReference>
<keyword evidence="2" id="KW-1185">Reference proteome</keyword>
<dbReference type="EMBL" id="BAAAEI010000031">
    <property type="protein sequence ID" value="GAA0374785.1"/>
    <property type="molecule type" value="Genomic_DNA"/>
</dbReference>
<dbReference type="InterPro" id="IPR035959">
    <property type="entry name" value="RutC-like_sf"/>
</dbReference>
<dbReference type="Pfam" id="PF01042">
    <property type="entry name" value="Ribonuc_L-PSP"/>
    <property type="match status" value="1"/>
</dbReference>
<evidence type="ECO:0000313" key="1">
    <source>
        <dbReference type="EMBL" id="GAA0374785.1"/>
    </source>
</evidence>
<dbReference type="PANTHER" id="PTHR47328:SF1">
    <property type="entry name" value="RUTC FAMILY PROTEIN YOAB"/>
    <property type="match status" value="1"/>
</dbReference>
<dbReference type="Gene3D" id="3.30.1330.40">
    <property type="entry name" value="RutC-like"/>
    <property type="match status" value="1"/>
</dbReference>
<comment type="caution">
    <text evidence="1">The sequence shown here is derived from an EMBL/GenBank/DDBJ whole genome shotgun (WGS) entry which is preliminary data.</text>
</comment>
<dbReference type="RefSeq" id="WP_343847505.1">
    <property type="nucleotide sequence ID" value="NZ_BAAAEI010000031.1"/>
</dbReference>
<proteinExistence type="predicted"/>
<dbReference type="Proteomes" id="UP001501757">
    <property type="component" value="Unassembled WGS sequence"/>
</dbReference>
<evidence type="ECO:0000313" key="2">
    <source>
        <dbReference type="Proteomes" id="UP001501757"/>
    </source>
</evidence>
<dbReference type="InterPro" id="IPR006175">
    <property type="entry name" value="YjgF/YER057c/UK114"/>
</dbReference>
<organism evidence="1 2">
    <name type="scientific">Bowmanella denitrificans</name>
    <dbReference type="NCBI Taxonomy" id="366582"/>
    <lineage>
        <taxon>Bacteria</taxon>
        <taxon>Pseudomonadati</taxon>
        <taxon>Pseudomonadota</taxon>
        <taxon>Gammaproteobacteria</taxon>
        <taxon>Alteromonadales</taxon>
        <taxon>Alteromonadaceae</taxon>
        <taxon>Bowmanella</taxon>
    </lineage>
</organism>
<dbReference type="SUPFAM" id="SSF55298">
    <property type="entry name" value="YjgF-like"/>
    <property type="match status" value="1"/>
</dbReference>